<dbReference type="Proteomes" id="UP001148786">
    <property type="component" value="Unassembled WGS sequence"/>
</dbReference>
<evidence type="ECO:0000313" key="3">
    <source>
        <dbReference type="Proteomes" id="UP001148786"/>
    </source>
</evidence>
<feature type="chain" id="PRO_5040899785" evidence="1">
    <location>
        <begin position="26"/>
        <end position="160"/>
    </location>
</feature>
<protein>
    <submittedName>
        <fullName evidence="2">Uncharacterized protein</fullName>
    </submittedName>
</protein>
<evidence type="ECO:0000313" key="2">
    <source>
        <dbReference type="EMBL" id="KAJ3504384.1"/>
    </source>
</evidence>
<feature type="signal peptide" evidence="1">
    <location>
        <begin position="1"/>
        <end position="25"/>
    </location>
</feature>
<accession>A0A9W8JWC9</accession>
<evidence type="ECO:0000256" key="1">
    <source>
        <dbReference type="SAM" id="SignalP"/>
    </source>
</evidence>
<keyword evidence="3" id="KW-1185">Reference proteome</keyword>
<organism evidence="2 3">
    <name type="scientific">Agrocybe chaxingu</name>
    <dbReference type="NCBI Taxonomy" id="84603"/>
    <lineage>
        <taxon>Eukaryota</taxon>
        <taxon>Fungi</taxon>
        <taxon>Dikarya</taxon>
        <taxon>Basidiomycota</taxon>
        <taxon>Agaricomycotina</taxon>
        <taxon>Agaricomycetes</taxon>
        <taxon>Agaricomycetidae</taxon>
        <taxon>Agaricales</taxon>
        <taxon>Agaricineae</taxon>
        <taxon>Strophariaceae</taxon>
        <taxon>Agrocybe</taxon>
    </lineage>
</organism>
<comment type="caution">
    <text evidence="2">The sequence shown here is derived from an EMBL/GenBank/DDBJ whole genome shotgun (WGS) entry which is preliminary data.</text>
</comment>
<proteinExistence type="predicted"/>
<name>A0A9W8JWC9_9AGAR</name>
<dbReference type="EMBL" id="JANKHO010001017">
    <property type="protein sequence ID" value="KAJ3504384.1"/>
    <property type="molecule type" value="Genomic_DNA"/>
</dbReference>
<dbReference type="AlphaFoldDB" id="A0A9W8JWC9"/>
<keyword evidence="1" id="KW-0732">Signal</keyword>
<sequence>MAEVPLQLTLGQLAFLLSLLHTTSARDLLHQARENREISELPGILEHAHQLVLTSNHLLRYLTPISCSPSPLASPRLSPLRQGQKNIYLADFSGLEEDNASATISPLLGQTQILHDQAVENNMLDLQSWPNFPPKISEPFQDSSMFLAGTFYISFNHMGN</sequence>
<reference evidence="2" key="1">
    <citation type="submission" date="2022-07" db="EMBL/GenBank/DDBJ databases">
        <title>Genome Sequence of Agrocybe chaxingu.</title>
        <authorList>
            <person name="Buettner E."/>
        </authorList>
    </citation>
    <scope>NUCLEOTIDE SEQUENCE</scope>
    <source>
        <strain evidence="2">MP-N11</strain>
    </source>
</reference>
<gene>
    <name evidence="2" type="ORF">NLJ89_g7962</name>
</gene>